<comment type="similarity">
    <text evidence="8">Belongs to the TonB-dependent receptor family.</text>
</comment>
<keyword evidence="3 8" id="KW-1134">Transmembrane beta strand</keyword>
<dbReference type="InterPro" id="IPR023997">
    <property type="entry name" value="TonB-dep_OMP_SusC/RagA_CS"/>
</dbReference>
<evidence type="ECO:0000256" key="3">
    <source>
        <dbReference type="ARBA" id="ARBA00022452"/>
    </source>
</evidence>
<evidence type="ECO:0000259" key="9">
    <source>
        <dbReference type="Pfam" id="PF07715"/>
    </source>
</evidence>
<dbReference type="InterPro" id="IPR008969">
    <property type="entry name" value="CarboxyPept-like_regulatory"/>
</dbReference>
<dbReference type="SUPFAM" id="SSF56935">
    <property type="entry name" value="Porins"/>
    <property type="match status" value="1"/>
</dbReference>
<dbReference type="RefSeq" id="WP_125238653.1">
    <property type="nucleotide sequence ID" value="NZ_JALFAM010000011.1"/>
</dbReference>
<dbReference type="InterPro" id="IPR039426">
    <property type="entry name" value="TonB-dep_rcpt-like"/>
</dbReference>
<accession>A0A3P2AAB3</accession>
<keyword evidence="6 8" id="KW-0472">Membrane</keyword>
<protein>
    <submittedName>
        <fullName evidence="10">SusC/RagA family TonB-linked outer membrane protein</fullName>
    </submittedName>
</protein>
<evidence type="ECO:0000256" key="6">
    <source>
        <dbReference type="ARBA" id="ARBA00023136"/>
    </source>
</evidence>
<keyword evidence="4 8" id="KW-0812">Transmembrane</keyword>
<dbReference type="Gene3D" id="2.40.170.20">
    <property type="entry name" value="TonB-dependent receptor, beta-barrel domain"/>
    <property type="match status" value="1"/>
</dbReference>
<evidence type="ECO:0000256" key="7">
    <source>
        <dbReference type="ARBA" id="ARBA00023237"/>
    </source>
</evidence>
<keyword evidence="7 8" id="KW-0998">Cell outer membrane</keyword>
<evidence type="ECO:0000256" key="4">
    <source>
        <dbReference type="ARBA" id="ARBA00022692"/>
    </source>
</evidence>
<dbReference type="Proteomes" id="UP000279562">
    <property type="component" value="Unassembled WGS sequence"/>
</dbReference>
<evidence type="ECO:0000256" key="8">
    <source>
        <dbReference type="PROSITE-ProRule" id="PRU01360"/>
    </source>
</evidence>
<dbReference type="EMBL" id="RQYF01000011">
    <property type="protein sequence ID" value="RRD92357.1"/>
    <property type="molecule type" value="Genomic_DNA"/>
</dbReference>
<evidence type="ECO:0000256" key="2">
    <source>
        <dbReference type="ARBA" id="ARBA00022448"/>
    </source>
</evidence>
<comment type="subcellular location">
    <subcellularLocation>
        <location evidence="1 8">Cell outer membrane</location>
        <topology evidence="1 8">Multi-pass membrane protein</topology>
    </subcellularLocation>
</comment>
<feature type="domain" description="TonB-dependent receptor plug" evidence="9">
    <location>
        <begin position="134"/>
        <end position="258"/>
    </location>
</feature>
<organism evidence="10 11">
    <name type="scientific">Prevotella heparinolytica</name>
    <dbReference type="NCBI Taxonomy" id="28113"/>
    <lineage>
        <taxon>Bacteria</taxon>
        <taxon>Pseudomonadati</taxon>
        <taxon>Bacteroidota</taxon>
        <taxon>Bacteroidia</taxon>
        <taxon>Bacteroidales</taxon>
        <taxon>Bacteroidaceae</taxon>
        <taxon>Bacteroides</taxon>
    </lineage>
</organism>
<dbReference type="Gene3D" id="2.60.40.1120">
    <property type="entry name" value="Carboxypeptidase-like, regulatory domain"/>
    <property type="match status" value="1"/>
</dbReference>
<evidence type="ECO:0000313" key="10">
    <source>
        <dbReference type="EMBL" id="RRD92357.1"/>
    </source>
</evidence>
<dbReference type="InterPro" id="IPR037066">
    <property type="entry name" value="Plug_dom_sf"/>
</dbReference>
<dbReference type="Gene3D" id="2.170.130.10">
    <property type="entry name" value="TonB-dependent receptor, plug domain"/>
    <property type="match status" value="1"/>
</dbReference>
<gene>
    <name evidence="10" type="ORF">EII33_04255</name>
</gene>
<dbReference type="Pfam" id="PF07715">
    <property type="entry name" value="Plug"/>
    <property type="match status" value="1"/>
</dbReference>
<keyword evidence="11" id="KW-1185">Reference proteome</keyword>
<sequence>MIKERLSKVLSISLFCLMGGVILCPSISYSSANEALVVQQTRTVKGLVSDELGPVAGATVIVKGTQNGVITNVNGEFTLSGVKVGDVIEVSYIGYATLSVKYNGEQRLSLQLKEDSQQLGEVVVTALGIKREKKALGYSMQEVKGADILQARETNVANALSGKVSGLQIIRSGNGPGSSSKIQLRGNNSLTGLNQPLIVVDGIPMENFTGAANNDFWNPSADMGNGISDISSDDIASMSVLKGASAAALYGSRAGNGVILITTKSGRKTEGLGITISGTVSAETIFMSPKMQNSFGQGSNGTFDKDTGASWGPKIEGQEYTNWNDQKVRMSSFDNVGNYFNTGINLTETFSFTQQYNKTAIYTSLTRMDDSSKIPSSKLKRTGLTARVTSTFGKDDRWTFDTKIQYINAEAQNRPISGKNDSNNFLAMYLLPRSMDIRDFSAGTRSDNKMLWYGSSQQINPYWMETHKLNRDVRDRFLLSGSLKYRFTSWLDAELRAGSDMYFTEYENKTYSGSSLKNTYSIKQERFYENNYSFLLSARKDNLFGKWGGSATFGGNLMMRRHRSISTSPGELKVPDLFTVNNATKSVSVGEEFSRKKINSLYGTAQINYNGFLFIDGTFRNDWSSTLSKENRSFFYPSISASWVISEMLEKMDKPLPEWFTYAKLRGSYAEVGNSLEPYQLYNTYSIGQAPDNTTTVSQDKTLYNSSVRSELIKSWEFGAEIRFFNNRLGFDFSWYKSNATRQLINLPMDNLSGYEKRKVNAGNIENKGFELMVNARPIELKNGFSWDLMVNFSANKNRIIELYKTADEEITLYPLGGYDNLQVYATAGGNYGEIWGTVLKRVTDEKSPYYGKLITQNGLPTATTEKQKIGDQQPDALLGISSTFNYKGWSLNFLIDSRFGGDIFSGTHQTMQAAGTSNVTVVNGERPQMVVDGVFMNEKGEYEKNTTEISTQQYWNAVAGGNLGVGEINIYSATNIRLRNLGLSYTFSKQQLKRTPFTQLKLGVSCNNVWMLKSHMNGIDPESIYATSTNATGFEYGSSPTSRTYLFNVTFGF</sequence>
<name>A0A3P2AAB3_9BACE</name>
<dbReference type="NCBIfam" id="TIGR04057">
    <property type="entry name" value="SusC_RagA_signa"/>
    <property type="match status" value="1"/>
</dbReference>
<evidence type="ECO:0000313" key="11">
    <source>
        <dbReference type="Proteomes" id="UP000279562"/>
    </source>
</evidence>
<comment type="caution">
    <text evidence="10">The sequence shown here is derived from an EMBL/GenBank/DDBJ whole genome shotgun (WGS) entry which is preliminary data.</text>
</comment>
<dbReference type="PROSITE" id="PS52016">
    <property type="entry name" value="TONB_DEPENDENT_REC_3"/>
    <property type="match status" value="1"/>
</dbReference>
<dbReference type="GO" id="GO:0009279">
    <property type="term" value="C:cell outer membrane"/>
    <property type="evidence" value="ECO:0007669"/>
    <property type="project" value="UniProtKB-SubCell"/>
</dbReference>
<dbReference type="InterPro" id="IPR012910">
    <property type="entry name" value="Plug_dom"/>
</dbReference>
<keyword evidence="2 8" id="KW-0813">Transport</keyword>
<dbReference type="GO" id="GO:0015344">
    <property type="term" value="F:siderophore uptake transmembrane transporter activity"/>
    <property type="evidence" value="ECO:0007669"/>
    <property type="project" value="TreeGrafter"/>
</dbReference>
<proteinExistence type="inferred from homology"/>
<evidence type="ECO:0000256" key="5">
    <source>
        <dbReference type="ARBA" id="ARBA00022729"/>
    </source>
</evidence>
<dbReference type="PANTHER" id="PTHR30069">
    <property type="entry name" value="TONB-DEPENDENT OUTER MEMBRANE RECEPTOR"/>
    <property type="match status" value="1"/>
</dbReference>
<dbReference type="NCBIfam" id="TIGR04056">
    <property type="entry name" value="OMP_RagA_SusC"/>
    <property type="match status" value="1"/>
</dbReference>
<dbReference type="InterPro" id="IPR023996">
    <property type="entry name" value="TonB-dep_OMP_SusC/RagA"/>
</dbReference>
<dbReference type="SUPFAM" id="SSF49464">
    <property type="entry name" value="Carboxypeptidase regulatory domain-like"/>
    <property type="match status" value="1"/>
</dbReference>
<dbReference type="GO" id="GO:0044718">
    <property type="term" value="P:siderophore transmembrane transport"/>
    <property type="evidence" value="ECO:0007669"/>
    <property type="project" value="TreeGrafter"/>
</dbReference>
<reference evidence="10 11" key="1">
    <citation type="submission" date="2018-11" db="EMBL/GenBank/DDBJ databases">
        <title>Genomes From Bacteria Associated with the Canine Oral Cavity: a Test Case for Automated Genome-Based Taxonomic Assignment.</title>
        <authorList>
            <person name="Coil D.A."/>
            <person name="Jospin G."/>
            <person name="Darling A.E."/>
            <person name="Wallis C."/>
            <person name="Davis I.J."/>
            <person name="Harris S."/>
            <person name="Eisen J.A."/>
            <person name="Holcombe L.J."/>
            <person name="O'Flynn C."/>
        </authorList>
    </citation>
    <scope>NUCLEOTIDE SEQUENCE [LARGE SCALE GENOMIC DNA]</scope>
    <source>
        <strain evidence="10 11">OH1047_COT-310</strain>
    </source>
</reference>
<evidence type="ECO:0000256" key="1">
    <source>
        <dbReference type="ARBA" id="ARBA00004571"/>
    </source>
</evidence>
<dbReference type="Pfam" id="PF13715">
    <property type="entry name" value="CarbopepD_reg_2"/>
    <property type="match status" value="1"/>
</dbReference>
<dbReference type="PANTHER" id="PTHR30069:SF29">
    <property type="entry name" value="HEMOGLOBIN AND HEMOGLOBIN-HAPTOGLOBIN-BINDING PROTEIN 1-RELATED"/>
    <property type="match status" value="1"/>
</dbReference>
<dbReference type="InterPro" id="IPR036942">
    <property type="entry name" value="Beta-barrel_TonB_sf"/>
</dbReference>
<dbReference type="AlphaFoldDB" id="A0A3P2AAB3"/>
<keyword evidence="5" id="KW-0732">Signal</keyword>